<dbReference type="PROSITE" id="PS50076">
    <property type="entry name" value="DNAJ_2"/>
    <property type="match status" value="1"/>
</dbReference>
<evidence type="ECO:0000313" key="3">
    <source>
        <dbReference type="Proteomes" id="UP000186594"/>
    </source>
</evidence>
<name>A0A1U7LQ79_NEOID</name>
<protein>
    <submittedName>
        <fullName evidence="2">Chaperone protein DnaJ</fullName>
    </submittedName>
</protein>
<feature type="domain" description="J" evidence="1">
    <location>
        <begin position="15"/>
        <end position="71"/>
    </location>
</feature>
<dbReference type="SMART" id="SM00271">
    <property type="entry name" value="DnaJ"/>
    <property type="match status" value="1"/>
</dbReference>
<dbReference type="Gene3D" id="1.10.287.110">
    <property type="entry name" value="DnaJ domain"/>
    <property type="match status" value="1"/>
</dbReference>
<gene>
    <name evidence="2" type="ORF">NEOLI_003185</name>
</gene>
<dbReference type="OrthoDB" id="10250354at2759"/>
<dbReference type="PRINTS" id="PR00625">
    <property type="entry name" value="JDOMAIN"/>
</dbReference>
<dbReference type="AlphaFoldDB" id="A0A1U7LQ79"/>
<evidence type="ECO:0000313" key="2">
    <source>
        <dbReference type="EMBL" id="OLL24702.1"/>
    </source>
</evidence>
<dbReference type="EMBL" id="LXFE01000673">
    <property type="protein sequence ID" value="OLL24702.1"/>
    <property type="molecule type" value="Genomic_DNA"/>
</dbReference>
<dbReference type="SUPFAM" id="SSF46565">
    <property type="entry name" value="Chaperone J-domain"/>
    <property type="match status" value="1"/>
</dbReference>
<sequence length="71" mass="8078">MSFKSPRDDEDDPDNLYSILGISSNATESQIRSAYKHLSKSFHPDKHPENLELTSALFKKINKAYTGIEYS</sequence>
<dbReference type="STRING" id="1198029.A0A1U7LQ79"/>
<dbReference type="Proteomes" id="UP000186594">
    <property type="component" value="Unassembled WGS sequence"/>
</dbReference>
<reference evidence="2 3" key="1">
    <citation type="submission" date="2016-04" db="EMBL/GenBank/DDBJ databases">
        <title>Evolutionary innovation and constraint leading to complex multicellularity in the Ascomycota.</title>
        <authorList>
            <person name="Cisse O."/>
            <person name="Nguyen A."/>
            <person name="Hewitt D.A."/>
            <person name="Jedd G."/>
            <person name="Stajich J.E."/>
        </authorList>
    </citation>
    <scope>NUCLEOTIDE SEQUENCE [LARGE SCALE GENOMIC DNA]</scope>
    <source>
        <strain evidence="2 3">DAH-3</strain>
    </source>
</reference>
<dbReference type="PANTHER" id="PTHR44825">
    <property type="match status" value="1"/>
</dbReference>
<proteinExistence type="predicted"/>
<keyword evidence="3" id="KW-1185">Reference proteome</keyword>
<accession>A0A1U7LQ79</accession>
<organism evidence="2 3">
    <name type="scientific">Neolecta irregularis (strain DAH-3)</name>
    <dbReference type="NCBI Taxonomy" id="1198029"/>
    <lineage>
        <taxon>Eukaryota</taxon>
        <taxon>Fungi</taxon>
        <taxon>Dikarya</taxon>
        <taxon>Ascomycota</taxon>
        <taxon>Taphrinomycotina</taxon>
        <taxon>Neolectales</taxon>
        <taxon>Neolectaceae</taxon>
        <taxon>Neolecta</taxon>
    </lineage>
</organism>
<dbReference type="CDD" id="cd06257">
    <property type="entry name" value="DnaJ"/>
    <property type="match status" value="1"/>
</dbReference>
<dbReference type="PANTHER" id="PTHR44825:SF1">
    <property type="entry name" value="DNAJ HOMOLOG SUBFAMILY C MEMBER 4"/>
    <property type="match status" value="1"/>
</dbReference>
<comment type="caution">
    <text evidence="2">The sequence shown here is derived from an EMBL/GenBank/DDBJ whole genome shotgun (WGS) entry which is preliminary data.</text>
</comment>
<dbReference type="Pfam" id="PF00226">
    <property type="entry name" value="DnaJ"/>
    <property type="match status" value="1"/>
</dbReference>
<dbReference type="InterPro" id="IPR036869">
    <property type="entry name" value="J_dom_sf"/>
</dbReference>
<dbReference type="InterPro" id="IPR052763">
    <property type="entry name" value="DnaJ_C4"/>
</dbReference>
<dbReference type="InterPro" id="IPR001623">
    <property type="entry name" value="DnaJ_domain"/>
</dbReference>
<evidence type="ECO:0000259" key="1">
    <source>
        <dbReference type="PROSITE" id="PS50076"/>
    </source>
</evidence>